<dbReference type="Proteomes" id="UP001141806">
    <property type="component" value="Unassembled WGS sequence"/>
</dbReference>
<sequence>MTIIGGPVAGNTSAKARKAYARSVKSTEWPGKRARTGDFLTFSDEDLCGLELPHEDAIVITMRIEDSDVHKIMVDTGSSVDIIYWQAFQCMEILLEQLLPVDYPLVVDVPSSYNALLGRPGMIALRSVPSPYHLVIKFPSPRGAGEYRTDQLVSRKCYSAELTDFKKPAQAGAN</sequence>
<comment type="caution">
    <text evidence="1">The sequence shown here is derived from an EMBL/GenBank/DDBJ whole genome shotgun (WGS) entry which is preliminary data.</text>
</comment>
<protein>
    <submittedName>
        <fullName evidence="1">Uncharacterized protein</fullName>
    </submittedName>
</protein>
<evidence type="ECO:0000313" key="1">
    <source>
        <dbReference type="EMBL" id="KAJ4957277.1"/>
    </source>
</evidence>
<dbReference type="OrthoDB" id="1744281at2759"/>
<dbReference type="AlphaFoldDB" id="A0A9Q0GZV6"/>
<dbReference type="PANTHER" id="PTHR33240">
    <property type="entry name" value="OS08G0508500 PROTEIN"/>
    <property type="match status" value="1"/>
</dbReference>
<reference evidence="1" key="1">
    <citation type="journal article" date="2023" name="Plant J.">
        <title>The genome of the king protea, Protea cynaroides.</title>
        <authorList>
            <person name="Chang J."/>
            <person name="Duong T.A."/>
            <person name="Schoeman C."/>
            <person name="Ma X."/>
            <person name="Roodt D."/>
            <person name="Barker N."/>
            <person name="Li Z."/>
            <person name="Van de Peer Y."/>
            <person name="Mizrachi E."/>
        </authorList>
    </citation>
    <scope>NUCLEOTIDE SEQUENCE</scope>
    <source>
        <tissue evidence="1">Young leaves</tissue>
    </source>
</reference>
<accession>A0A9Q0GZV6</accession>
<gene>
    <name evidence="1" type="ORF">NE237_014060</name>
</gene>
<organism evidence="1 2">
    <name type="scientific">Protea cynaroides</name>
    <dbReference type="NCBI Taxonomy" id="273540"/>
    <lineage>
        <taxon>Eukaryota</taxon>
        <taxon>Viridiplantae</taxon>
        <taxon>Streptophyta</taxon>
        <taxon>Embryophyta</taxon>
        <taxon>Tracheophyta</taxon>
        <taxon>Spermatophyta</taxon>
        <taxon>Magnoliopsida</taxon>
        <taxon>Proteales</taxon>
        <taxon>Proteaceae</taxon>
        <taxon>Protea</taxon>
    </lineage>
</organism>
<dbReference type="EMBL" id="JAMYWD010000011">
    <property type="protein sequence ID" value="KAJ4957277.1"/>
    <property type="molecule type" value="Genomic_DNA"/>
</dbReference>
<name>A0A9Q0GZV6_9MAGN</name>
<dbReference type="PANTHER" id="PTHR33240:SF15">
    <property type="entry name" value="GAG-PRO-LIKE PROTEIN"/>
    <property type="match status" value="1"/>
</dbReference>
<proteinExistence type="predicted"/>
<evidence type="ECO:0000313" key="2">
    <source>
        <dbReference type="Proteomes" id="UP001141806"/>
    </source>
</evidence>
<keyword evidence="2" id="KW-1185">Reference proteome</keyword>